<dbReference type="Pfam" id="PF13541">
    <property type="entry name" value="ChlI"/>
    <property type="match status" value="1"/>
</dbReference>
<dbReference type="RefSeq" id="WP_091997384.1">
    <property type="nucleotide sequence ID" value="NZ_FOUR01000001.1"/>
</dbReference>
<dbReference type="OrthoDB" id="9813147at2"/>
<dbReference type="Proteomes" id="UP000199339">
    <property type="component" value="Unassembled WGS sequence"/>
</dbReference>
<name>A0A1I4QE42_9GAMM</name>
<dbReference type="InterPro" id="IPR014721">
    <property type="entry name" value="Ribsml_uS5_D2-typ_fold_subgr"/>
</dbReference>
<dbReference type="GO" id="GO:0003677">
    <property type="term" value="F:DNA binding"/>
    <property type="evidence" value="ECO:0007669"/>
    <property type="project" value="InterPro"/>
</dbReference>
<keyword evidence="2" id="KW-0547">Nucleotide-binding</keyword>
<gene>
    <name evidence="5" type="ORF">SAMN04487961_0080</name>
</gene>
<dbReference type="Pfam" id="PF01078">
    <property type="entry name" value="Mg_chelatase"/>
    <property type="match status" value="1"/>
</dbReference>
<dbReference type="Gene3D" id="3.40.50.300">
    <property type="entry name" value="P-loop containing nucleotide triphosphate hydrolases"/>
    <property type="match status" value="1"/>
</dbReference>
<dbReference type="InterPro" id="IPR025158">
    <property type="entry name" value="Mg_chelat-rel_C"/>
</dbReference>
<evidence type="ECO:0000259" key="4">
    <source>
        <dbReference type="PROSITE" id="PS50051"/>
    </source>
</evidence>
<evidence type="ECO:0000313" key="5">
    <source>
        <dbReference type="EMBL" id="SFM38361.1"/>
    </source>
</evidence>
<evidence type="ECO:0000256" key="2">
    <source>
        <dbReference type="ARBA" id="ARBA00022741"/>
    </source>
</evidence>
<dbReference type="AlphaFoldDB" id="A0A1I4QE42"/>
<keyword evidence="6" id="KW-1185">Reference proteome</keyword>
<comment type="similarity">
    <text evidence="1">Belongs to the Mg-chelatase subunits D/I family. ComM subfamily.</text>
</comment>
<evidence type="ECO:0000256" key="3">
    <source>
        <dbReference type="ARBA" id="ARBA00022840"/>
    </source>
</evidence>
<dbReference type="InterPro" id="IPR027417">
    <property type="entry name" value="P-loop_NTPase"/>
</dbReference>
<dbReference type="InterPro" id="IPR004482">
    <property type="entry name" value="Mg_chelat-rel"/>
</dbReference>
<dbReference type="InterPro" id="IPR045006">
    <property type="entry name" value="CHLI-like"/>
</dbReference>
<feature type="domain" description="MCM C-terminal AAA(+) ATPase" evidence="4">
    <location>
        <begin position="291"/>
        <end position="386"/>
    </location>
</feature>
<accession>A0A1I4QE42</accession>
<proteinExistence type="inferred from homology"/>
<dbReference type="PANTHER" id="PTHR32039:SF7">
    <property type="entry name" value="COMPETENCE PROTEIN COMM"/>
    <property type="match status" value="1"/>
</dbReference>
<keyword evidence="3" id="KW-0067">ATP-binding</keyword>
<dbReference type="SMART" id="SM00382">
    <property type="entry name" value="AAA"/>
    <property type="match status" value="1"/>
</dbReference>
<evidence type="ECO:0000256" key="1">
    <source>
        <dbReference type="ARBA" id="ARBA00006354"/>
    </source>
</evidence>
<dbReference type="InterPro" id="IPR001208">
    <property type="entry name" value="MCM_dom"/>
</dbReference>
<reference evidence="6" key="1">
    <citation type="submission" date="2016-10" db="EMBL/GenBank/DDBJ databases">
        <authorList>
            <person name="Varghese N."/>
            <person name="Submissions S."/>
        </authorList>
    </citation>
    <scope>NUCLEOTIDE SEQUENCE [LARGE SCALE GENOMIC DNA]</scope>
    <source>
        <strain evidence="6">CGMCC 1.6775</strain>
    </source>
</reference>
<dbReference type="InterPro" id="IPR000523">
    <property type="entry name" value="Mg_chelatse_chII-like_cat_dom"/>
</dbReference>
<organism evidence="5 6">
    <name type="scientific">Marinobacter pelagius</name>
    <dbReference type="NCBI Taxonomy" id="379482"/>
    <lineage>
        <taxon>Bacteria</taxon>
        <taxon>Pseudomonadati</taxon>
        <taxon>Pseudomonadota</taxon>
        <taxon>Gammaproteobacteria</taxon>
        <taxon>Pseudomonadales</taxon>
        <taxon>Marinobacteraceae</taxon>
        <taxon>Marinobacter</taxon>
    </lineage>
</organism>
<dbReference type="InterPro" id="IPR003593">
    <property type="entry name" value="AAA+_ATPase"/>
</dbReference>
<sequence>MLAVVHSRASIGVSAPAVTVEVHLSGGLPALSIVGLPETGVRESKERVRSALLNAGFEFPAKRITINLAPADLPKEGGRFDLPIALGILAASGQIPEQSLEGCEFVGELSLDGALRPLKGILPAVLAARSEGRQLLVPQANAEEAALASRDDVLAAAHILTVSEHLSGRARLVPVPCATQPQTSDDRELVADLSEVRGQRVPRRALEVAAAGGHNLLLFGPPGTGKSMLASRLPGILPMLTDDAAMEVASVHSVAGLPVREGRWREPPFRSPHHTASAVALVGGGSSPRPGEISLAHRGVLFLDELPEFERRVLEVLREPMETGEIAISRAARQVRFPARFQVVGAMNPCPCGYSGHPSIDCQCTPSQVMRYRSKISGPLLDRFDLHVEVPVQSGEVLMQSGTEEEPSASVRARVEGARARQLERGQLNALLSGRALHEACRLDEESERMLAGAMERLGLSARALHRILRLARTLADLEAVETVSYAHLVEALGYRQLDRQQGRHSVVSA</sequence>
<dbReference type="Gene3D" id="3.30.230.10">
    <property type="match status" value="1"/>
</dbReference>
<dbReference type="GO" id="GO:0005524">
    <property type="term" value="F:ATP binding"/>
    <property type="evidence" value="ECO:0007669"/>
    <property type="project" value="UniProtKB-KW"/>
</dbReference>
<dbReference type="NCBIfam" id="NF007365">
    <property type="entry name" value="PRK09862.1"/>
    <property type="match status" value="1"/>
</dbReference>
<dbReference type="SUPFAM" id="SSF52540">
    <property type="entry name" value="P-loop containing nucleoside triphosphate hydrolases"/>
    <property type="match status" value="1"/>
</dbReference>
<dbReference type="InterPro" id="IPR020568">
    <property type="entry name" value="Ribosomal_Su5_D2-typ_SF"/>
</dbReference>
<dbReference type="Pfam" id="PF13335">
    <property type="entry name" value="Mg_chelatase_C"/>
    <property type="match status" value="1"/>
</dbReference>
<dbReference type="PANTHER" id="PTHR32039">
    <property type="entry name" value="MAGNESIUM-CHELATASE SUBUNIT CHLI"/>
    <property type="match status" value="1"/>
</dbReference>
<dbReference type="SUPFAM" id="SSF54211">
    <property type="entry name" value="Ribosomal protein S5 domain 2-like"/>
    <property type="match status" value="1"/>
</dbReference>
<dbReference type="PRINTS" id="PR01657">
    <property type="entry name" value="MCMFAMILY"/>
</dbReference>
<dbReference type="NCBIfam" id="TIGR00368">
    <property type="entry name" value="YifB family Mg chelatase-like AAA ATPase"/>
    <property type="match status" value="1"/>
</dbReference>
<dbReference type="EMBL" id="FOUR01000001">
    <property type="protein sequence ID" value="SFM38361.1"/>
    <property type="molecule type" value="Genomic_DNA"/>
</dbReference>
<dbReference type="PROSITE" id="PS50051">
    <property type="entry name" value="MCM_2"/>
    <property type="match status" value="1"/>
</dbReference>
<evidence type="ECO:0000313" key="6">
    <source>
        <dbReference type="Proteomes" id="UP000199339"/>
    </source>
</evidence>
<protein>
    <submittedName>
        <fullName evidence="5">Magnesium chelatase family protein</fullName>
    </submittedName>
</protein>